<proteinExistence type="predicted"/>
<evidence type="ECO:0000313" key="2">
    <source>
        <dbReference type="Proteomes" id="UP001064896"/>
    </source>
</evidence>
<sequence length="156" mass="16158">MLAQVPHEAAQFVVAEEGRRATAEVQLLDLLLRVEVAGDQFDLALELFQVGQGAAAILGDDLVAGAVVADVRAERHMHIERDRAQGLAAVAQRVKQVEGADALVELHGGRVGGVTRACGVVTADQAGVPANIVEHAGIPGSAVSARQSRCRLTGAS</sequence>
<dbReference type="Proteomes" id="UP001064896">
    <property type="component" value="Chromosome"/>
</dbReference>
<name>A0ABN6C3M2_9PSED</name>
<gene>
    <name evidence="1" type="ORF">PSm6_58920</name>
</gene>
<evidence type="ECO:0000313" key="1">
    <source>
        <dbReference type="EMBL" id="BCD89485.1"/>
    </source>
</evidence>
<organism evidence="1 2">
    <name type="scientific">Pseudomonas solani</name>
    <dbReference type="NCBI Taxonomy" id="2731552"/>
    <lineage>
        <taxon>Bacteria</taxon>
        <taxon>Pseudomonadati</taxon>
        <taxon>Pseudomonadota</taxon>
        <taxon>Gammaproteobacteria</taxon>
        <taxon>Pseudomonadales</taxon>
        <taxon>Pseudomonadaceae</taxon>
        <taxon>Pseudomonas</taxon>
    </lineage>
</organism>
<protein>
    <submittedName>
        <fullName evidence="1">Uncharacterized protein</fullName>
    </submittedName>
</protein>
<keyword evidence="2" id="KW-1185">Reference proteome</keyword>
<accession>A0ABN6C3M2</accession>
<reference evidence="1" key="1">
    <citation type="submission" date="2020-05" db="EMBL/GenBank/DDBJ databases">
        <title>Complete genome sequence of Pseudomonas sp. Sm006.</title>
        <authorList>
            <person name="Takeuchi K."/>
            <person name="Someya N."/>
        </authorList>
    </citation>
    <scope>NUCLEOTIDE SEQUENCE</scope>
    <source>
        <strain evidence="1">Sm006</strain>
    </source>
</reference>
<dbReference type="EMBL" id="AP023081">
    <property type="protein sequence ID" value="BCD89485.1"/>
    <property type="molecule type" value="Genomic_DNA"/>
</dbReference>